<organism evidence="10 11">
    <name type="scientific">Maioricimonas rarisocia</name>
    <dbReference type="NCBI Taxonomy" id="2528026"/>
    <lineage>
        <taxon>Bacteria</taxon>
        <taxon>Pseudomonadati</taxon>
        <taxon>Planctomycetota</taxon>
        <taxon>Planctomycetia</taxon>
        <taxon>Planctomycetales</taxon>
        <taxon>Planctomycetaceae</taxon>
        <taxon>Maioricimonas</taxon>
    </lineage>
</organism>
<dbReference type="InterPro" id="IPR000917">
    <property type="entry name" value="Sulfatase_N"/>
</dbReference>
<feature type="domain" description="Sulfatase N-terminal" evidence="9">
    <location>
        <begin position="27"/>
        <end position="389"/>
    </location>
</feature>
<dbReference type="GO" id="GO:0046872">
    <property type="term" value="F:metal ion binding"/>
    <property type="evidence" value="ECO:0007669"/>
    <property type="project" value="UniProtKB-KW"/>
</dbReference>
<evidence type="ECO:0000256" key="3">
    <source>
        <dbReference type="ARBA" id="ARBA00022723"/>
    </source>
</evidence>
<dbReference type="AlphaFoldDB" id="A0A517Z4U5"/>
<evidence type="ECO:0000313" key="10">
    <source>
        <dbReference type="EMBL" id="QDU37484.1"/>
    </source>
</evidence>
<accession>A0A517Z4U5</accession>
<dbReference type="InterPro" id="IPR050738">
    <property type="entry name" value="Sulfatase"/>
</dbReference>
<dbReference type="PANTHER" id="PTHR42693:SF42">
    <property type="entry name" value="ARYLSULFATASE G"/>
    <property type="match status" value="1"/>
</dbReference>
<keyword evidence="5 10" id="KW-0378">Hydrolase</keyword>
<dbReference type="InterPro" id="IPR024607">
    <property type="entry name" value="Sulfatase_CS"/>
</dbReference>
<dbReference type="RefSeq" id="WP_145368341.1">
    <property type="nucleotide sequence ID" value="NZ_CP036275.1"/>
</dbReference>
<dbReference type="EMBL" id="CP036275">
    <property type="protein sequence ID" value="QDU37484.1"/>
    <property type="molecule type" value="Genomic_DNA"/>
</dbReference>
<dbReference type="EC" id="3.1.6.1" evidence="10"/>
<keyword evidence="6" id="KW-0106">Calcium</keyword>
<dbReference type="Pfam" id="PF00884">
    <property type="entry name" value="Sulfatase"/>
    <property type="match status" value="1"/>
</dbReference>
<evidence type="ECO:0000313" key="11">
    <source>
        <dbReference type="Proteomes" id="UP000320496"/>
    </source>
</evidence>
<evidence type="ECO:0000256" key="8">
    <source>
        <dbReference type="SAM" id="SignalP"/>
    </source>
</evidence>
<name>A0A517Z4U5_9PLAN</name>
<proteinExistence type="inferred from homology"/>
<comment type="similarity">
    <text evidence="2">Belongs to the sulfatase family.</text>
</comment>
<keyword evidence="11" id="KW-1185">Reference proteome</keyword>
<evidence type="ECO:0000256" key="7">
    <source>
        <dbReference type="SAM" id="MobiDB-lite"/>
    </source>
</evidence>
<sequence length="529" mass="57683" precursor="true">MTRRIAFLGLLLVAIGGTAVAAESRQPNIVILMVDDLGWNHISASQPTMGTYPEYCRTPHIAKLANDGLSFTHAYAQPNCAPTRAAMLSGQYPARPSNDVYVVGNLNRFGRGGIRKGEAHFRGPEQSEDVAPEAITLAEAMQRNGYATAHIGKYHVGGHRGQQTMPENAGFDINIGGHSQGHQPVCFASEKDGTWQFRNLGLGHFDRFAAPYDADYVRRRGLPESLIGTSKHVSDAVGDAMEETIRTLASGEKPFYLQFHTYAVHGPVRARPDLKEAANASSKKLTEYAGFIAGVDENVGRLRSVLDDPNGDGDSSDSITGSTLILFTSDNGGTHDSNAPLKGVKGMFTEGGIRVPLIACWPGVVPPGTVTDRKVHSVDYYPTCLELAGGEWTPTEEKHPLDGESFASALKQPESAEKRGPVFYLFPGYLDKRARPCVVVIDDIEGKRYKQTYDYETDAWELYCLSDDQGEQQNLIDTERTIAATLSKKIHAWLTQQHPSWQPKYPLETSSGQPAGPPPVLAATRAESR</sequence>
<dbReference type="GO" id="GO:0004065">
    <property type="term" value="F:arylsulfatase activity"/>
    <property type="evidence" value="ECO:0007669"/>
    <property type="project" value="UniProtKB-EC"/>
</dbReference>
<gene>
    <name evidence="10" type="primary">atsA_24</name>
    <name evidence="10" type="ORF">Mal4_17980</name>
</gene>
<feature type="signal peptide" evidence="8">
    <location>
        <begin position="1"/>
        <end position="21"/>
    </location>
</feature>
<evidence type="ECO:0000256" key="5">
    <source>
        <dbReference type="ARBA" id="ARBA00022801"/>
    </source>
</evidence>
<dbReference type="Gene3D" id="3.40.720.10">
    <property type="entry name" value="Alkaline Phosphatase, subunit A"/>
    <property type="match status" value="1"/>
</dbReference>
<protein>
    <submittedName>
        <fullName evidence="10">Arylsulfatase</fullName>
        <ecNumber evidence="10">3.1.6.1</ecNumber>
    </submittedName>
</protein>
<evidence type="ECO:0000256" key="4">
    <source>
        <dbReference type="ARBA" id="ARBA00022729"/>
    </source>
</evidence>
<dbReference type="PROSITE" id="PS00149">
    <property type="entry name" value="SULFATASE_2"/>
    <property type="match status" value="1"/>
</dbReference>
<dbReference type="SUPFAM" id="SSF53649">
    <property type="entry name" value="Alkaline phosphatase-like"/>
    <property type="match status" value="1"/>
</dbReference>
<feature type="region of interest" description="Disordered" evidence="7">
    <location>
        <begin position="501"/>
        <end position="529"/>
    </location>
</feature>
<feature type="chain" id="PRO_5021778800" evidence="8">
    <location>
        <begin position="22"/>
        <end position="529"/>
    </location>
</feature>
<reference evidence="10 11" key="1">
    <citation type="submission" date="2019-02" db="EMBL/GenBank/DDBJ databases">
        <title>Deep-cultivation of Planctomycetes and their phenomic and genomic characterization uncovers novel biology.</title>
        <authorList>
            <person name="Wiegand S."/>
            <person name="Jogler M."/>
            <person name="Boedeker C."/>
            <person name="Pinto D."/>
            <person name="Vollmers J."/>
            <person name="Rivas-Marin E."/>
            <person name="Kohn T."/>
            <person name="Peeters S.H."/>
            <person name="Heuer A."/>
            <person name="Rast P."/>
            <person name="Oberbeckmann S."/>
            <person name="Bunk B."/>
            <person name="Jeske O."/>
            <person name="Meyerdierks A."/>
            <person name="Storesund J.E."/>
            <person name="Kallscheuer N."/>
            <person name="Luecker S."/>
            <person name="Lage O.M."/>
            <person name="Pohl T."/>
            <person name="Merkel B.J."/>
            <person name="Hornburger P."/>
            <person name="Mueller R.-W."/>
            <person name="Bruemmer F."/>
            <person name="Labrenz M."/>
            <person name="Spormann A.M."/>
            <person name="Op den Camp H."/>
            <person name="Overmann J."/>
            <person name="Amann R."/>
            <person name="Jetten M.S.M."/>
            <person name="Mascher T."/>
            <person name="Medema M.H."/>
            <person name="Devos D.P."/>
            <person name="Kaster A.-K."/>
            <person name="Ovreas L."/>
            <person name="Rohde M."/>
            <person name="Galperin M.Y."/>
            <person name="Jogler C."/>
        </authorList>
    </citation>
    <scope>NUCLEOTIDE SEQUENCE [LARGE SCALE GENOMIC DNA]</scope>
    <source>
        <strain evidence="10 11">Mal4</strain>
    </source>
</reference>
<dbReference type="PANTHER" id="PTHR42693">
    <property type="entry name" value="ARYLSULFATASE FAMILY MEMBER"/>
    <property type="match status" value="1"/>
</dbReference>
<evidence type="ECO:0000256" key="2">
    <source>
        <dbReference type="ARBA" id="ARBA00008779"/>
    </source>
</evidence>
<comment type="cofactor">
    <cofactor evidence="1">
        <name>Ca(2+)</name>
        <dbReference type="ChEBI" id="CHEBI:29108"/>
    </cofactor>
</comment>
<evidence type="ECO:0000256" key="6">
    <source>
        <dbReference type="ARBA" id="ARBA00022837"/>
    </source>
</evidence>
<dbReference type="InterPro" id="IPR017850">
    <property type="entry name" value="Alkaline_phosphatase_core_sf"/>
</dbReference>
<evidence type="ECO:0000259" key="9">
    <source>
        <dbReference type="Pfam" id="PF00884"/>
    </source>
</evidence>
<evidence type="ECO:0000256" key="1">
    <source>
        <dbReference type="ARBA" id="ARBA00001913"/>
    </source>
</evidence>
<keyword evidence="3" id="KW-0479">Metal-binding</keyword>
<dbReference type="OrthoDB" id="9783154at2"/>
<dbReference type="Proteomes" id="UP000320496">
    <property type="component" value="Chromosome"/>
</dbReference>
<dbReference type="KEGG" id="mri:Mal4_17980"/>
<keyword evidence="4 8" id="KW-0732">Signal</keyword>